<protein>
    <submittedName>
        <fullName evidence="1">Uncharacterized protein</fullName>
    </submittedName>
</protein>
<dbReference type="EMBL" id="BK016203">
    <property type="protein sequence ID" value="DAG02086.1"/>
    <property type="molecule type" value="Genomic_DNA"/>
</dbReference>
<reference evidence="1" key="1">
    <citation type="journal article" date="2021" name="Proc. Natl. Acad. Sci. U.S.A.">
        <title>A Catalog of Tens of Thousands of Viruses from Human Metagenomes Reveals Hidden Associations with Chronic Diseases.</title>
        <authorList>
            <person name="Tisza M.J."/>
            <person name="Buck C.B."/>
        </authorList>
    </citation>
    <scope>NUCLEOTIDE SEQUENCE</scope>
    <source>
        <strain evidence="1">Ct4uh47</strain>
    </source>
</reference>
<evidence type="ECO:0000313" key="1">
    <source>
        <dbReference type="EMBL" id="DAG02086.1"/>
    </source>
</evidence>
<name>A0A8S5V5V7_9CAUD</name>
<proteinExistence type="predicted"/>
<organism evidence="1">
    <name type="scientific">Myoviridae sp. ct4uh47</name>
    <dbReference type="NCBI Taxonomy" id="2825032"/>
    <lineage>
        <taxon>Viruses</taxon>
        <taxon>Duplodnaviria</taxon>
        <taxon>Heunggongvirae</taxon>
        <taxon>Uroviricota</taxon>
        <taxon>Caudoviricetes</taxon>
    </lineage>
</organism>
<accession>A0A8S5V5V7</accession>
<sequence length="92" mass="10856">MHRLRMLCLFRIVQFLKMLHSMRNFGSLEWSPTVLGIYLKRRVPVLGAEAQLQHMVSFLLELRIFFNLTCLVVLRLEVVDLEQDDQVLKADL</sequence>